<keyword evidence="4 5" id="KW-0720">Serine protease</keyword>
<dbReference type="InterPro" id="IPR023828">
    <property type="entry name" value="Peptidase_S8_Ser-AS"/>
</dbReference>
<dbReference type="PROSITE" id="PS51892">
    <property type="entry name" value="SUBTILASE"/>
    <property type="match status" value="1"/>
</dbReference>
<keyword evidence="9" id="KW-1185">Reference proteome</keyword>
<dbReference type="PROSITE" id="PS00137">
    <property type="entry name" value="SUBTILASE_HIS"/>
    <property type="match status" value="1"/>
</dbReference>
<dbReference type="InterPro" id="IPR000209">
    <property type="entry name" value="Peptidase_S8/S53_dom"/>
</dbReference>
<proteinExistence type="inferred from homology"/>
<dbReference type="InterPro" id="IPR036852">
    <property type="entry name" value="Peptidase_S8/S53_dom_sf"/>
</dbReference>
<accession>A0ABW2EEV8</accession>
<dbReference type="Gene3D" id="3.40.50.200">
    <property type="entry name" value="Peptidase S8/S53 domain"/>
    <property type="match status" value="1"/>
</dbReference>
<feature type="domain" description="Peptidase S8/S53" evidence="7">
    <location>
        <begin position="232"/>
        <end position="492"/>
    </location>
</feature>
<dbReference type="PROSITE" id="PS00138">
    <property type="entry name" value="SUBTILASE_SER"/>
    <property type="match status" value="1"/>
</dbReference>
<evidence type="ECO:0000256" key="1">
    <source>
        <dbReference type="ARBA" id="ARBA00011073"/>
    </source>
</evidence>
<dbReference type="PANTHER" id="PTHR43806">
    <property type="entry name" value="PEPTIDASE S8"/>
    <property type="match status" value="1"/>
</dbReference>
<evidence type="ECO:0000256" key="4">
    <source>
        <dbReference type="ARBA" id="ARBA00022825"/>
    </source>
</evidence>
<keyword evidence="2 5" id="KW-0645">Protease</keyword>
<keyword evidence="6" id="KW-0732">Signal</keyword>
<gene>
    <name evidence="8" type="ORF">ACFQMH_34635</name>
</gene>
<comment type="caution">
    <text evidence="8">The sequence shown here is derived from an EMBL/GenBank/DDBJ whole genome shotgun (WGS) entry which is preliminary data.</text>
</comment>
<dbReference type="InterPro" id="IPR022398">
    <property type="entry name" value="Peptidase_S8_His-AS"/>
</dbReference>
<evidence type="ECO:0000313" key="8">
    <source>
        <dbReference type="EMBL" id="MFC7016740.1"/>
    </source>
</evidence>
<feature type="active site" description="Charge relay system" evidence="5">
    <location>
        <position position="273"/>
    </location>
</feature>
<dbReference type="EMBL" id="JBHSYM010000081">
    <property type="protein sequence ID" value="MFC7016740.1"/>
    <property type="molecule type" value="Genomic_DNA"/>
</dbReference>
<evidence type="ECO:0000256" key="5">
    <source>
        <dbReference type="PROSITE-ProRule" id="PRU01240"/>
    </source>
</evidence>
<dbReference type="CDD" id="cd07487">
    <property type="entry name" value="Peptidases_S8_1"/>
    <property type="match status" value="1"/>
</dbReference>
<dbReference type="PIRSF" id="PIRSF037852">
    <property type="entry name" value="Subtilisin_rel_SAV5721"/>
    <property type="match status" value="1"/>
</dbReference>
<dbReference type="InterPro" id="IPR017296">
    <property type="entry name" value="Peptidase_S8A_SAM-P45"/>
</dbReference>
<dbReference type="Gene3D" id="3.50.30.30">
    <property type="match status" value="1"/>
</dbReference>
<protein>
    <submittedName>
        <fullName evidence="8">S8 family serine peptidase</fullName>
    </submittedName>
</protein>
<dbReference type="Pfam" id="PF00082">
    <property type="entry name" value="Peptidase_S8"/>
    <property type="match status" value="1"/>
</dbReference>
<feature type="active site" description="Charge relay system" evidence="5">
    <location>
        <position position="241"/>
    </location>
</feature>
<dbReference type="PRINTS" id="PR00723">
    <property type="entry name" value="SUBTILISIN"/>
</dbReference>
<dbReference type="RefSeq" id="WP_189872331.1">
    <property type="nucleotide sequence ID" value="NZ_BMWA01000010.1"/>
</dbReference>
<evidence type="ECO:0000313" key="9">
    <source>
        <dbReference type="Proteomes" id="UP001596409"/>
    </source>
</evidence>
<dbReference type="Proteomes" id="UP001596409">
    <property type="component" value="Unassembled WGS sequence"/>
</dbReference>
<feature type="signal peptide" evidence="6">
    <location>
        <begin position="1"/>
        <end position="29"/>
    </location>
</feature>
<dbReference type="PANTHER" id="PTHR43806:SF65">
    <property type="entry name" value="SERINE PROTEASE APRX"/>
    <property type="match status" value="1"/>
</dbReference>
<organism evidence="8 9">
    <name type="scientific">Streptomyces viridiviolaceus</name>
    <dbReference type="NCBI Taxonomy" id="68282"/>
    <lineage>
        <taxon>Bacteria</taxon>
        <taxon>Bacillati</taxon>
        <taxon>Actinomycetota</taxon>
        <taxon>Actinomycetes</taxon>
        <taxon>Kitasatosporales</taxon>
        <taxon>Streptomycetaceae</taxon>
        <taxon>Streptomyces</taxon>
    </lineage>
</organism>
<dbReference type="InterPro" id="IPR050131">
    <property type="entry name" value="Peptidase_S8_subtilisin-like"/>
</dbReference>
<feature type="active site" description="Charge relay system" evidence="5">
    <location>
        <position position="451"/>
    </location>
</feature>
<dbReference type="SUPFAM" id="SSF52743">
    <property type="entry name" value="Subtilisin-like"/>
    <property type="match status" value="1"/>
</dbReference>
<keyword evidence="3 5" id="KW-0378">Hydrolase</keyword>
<evidence type="ECO:0000256" key="6">
    <source>
        <dbReference type="SAM" id="SignalP"/>
    </source>
</evidence>
<feature type="chain" id="PRO_5045299574" evidence="6">
    <location>
        <begin position="30"/>
        <end position="1259"/>
    </location>
</feature>
<reference evidence="9" key="1">
    <citation type="journal article" date="2019" name="Int. J. Syst. Evol. Microbiol.">
        <title>The Global Catalogue of Microorganisms (GCM) 10K type strain sequencing project: providing services to taxonomists for standard genome sequencing and annotation.</title>
        <authorList>
            <consortium name="The Broad Institute Genomics Platform"/>
            <consortium name="The Broad Institute Genome Sequencing Center for Infectious Disease"/>
            <person name="Wu L."/>
            <person name="Ma J."/>
        </authorList>
    </citation>
    <scope>NUCLEOTIDE SEQUENCE [LARGE SCALE GENOMIC DNA]</scope>
    <source>
        <strain evidence="9">JCM 4855</strain>
    </source>
</reference>
<evidence type="ECO:0000259" key="7">
    <source>
        <dbReference type="Pfam" id="PF00082"/>
    </source>
</evidence>
<evidence type="ECO:0000256" key="3">
    <source>
        <dbReference type="ARBA" id="ARBA00022801"/>
    </source>
</evidence>
<comment type="similarity">
    <text evidence="1 5">Belongs to the peptidase S8 family.</text>
</comment>
<name>A0ABW2EEV8_9ACTN</name>
<evidence type="ECO:0000256" key="2">
    <source>
        <dbReference type="ARBA" id="ARBA00022670"/>
    </source>
</evidence>
<dbReference type="InterPro" id="IPR015500">
    <property type="entry name" value="Peptidase_S8_subtilisin-rel"/>
</dbReference>
<sequence length="1259" mass="132487">MGLRRRIRLAAATSVGLALVAGAVSPVIADATEPKGGAVTAVTSDETATVRLITGDKVTVRKVPGIGRQTAGVEPGPGRQGIVFRTVEEDGRLTVLPSDAAGLVSAGRLDGALFDVTALIAQRYDEAHTDALPLILGDSPAGKAPAARELTAFSDDGSPVRELTSIKARSVRVDQQQLGRFWESLVPDGTEVAADRVSTMPRIWLDGRVAPVLDRSTRQIGAPAAWDGGFRGDGVKVAVLDTGADASHPDLAGRITEAKDFSGSSGTGDVFGHGTHVASIVGGSGAASDGSRKGVAPDADLLIGKVLGDDGYGSESQVIAGMEWAASEGAQVVNMSLGSEQATDGRDPMSLALNELGRRTGTLFVVAAGNSGEQGARTVGSPGAADAALTVGAVDRDDSLAAFSSRGPRLGDDSVKPDVTAPGVGIVAARAAGTTMGDPVDEHHVAASGTSMATPHVAGAAALLAQRHPDWDGTALKDALISSADTMTGQKVTEQGGGRIDVAAALGPVSATGTVTLGSFEAGTTAPRTVPLTYTNSSAEDVTLTLTPRWSEADGRAVPAEALRLGSGTVRVPAGGTAEVPLTLDPAHVPQGKYYGYVSGTASDDAVTVHTTLSLVVHGPVHRLTVRTLDKDGDRVQALPTIWGAEGFVDYTDPDTAVAEVEEGVYSVSHASIDTASDGQELREVIQPEVNVTKDTVVTLDARATRAVDIRTPQPAEQRGTLSYQTYRELDGHSALQGTMYFDNAKRLYVSPTATVTHGTFEFSSRWQLVAPLLEATVAGTGNRLNAYYMPNSPLLDEGGSTLTAMAAGDATEPSLAHARGKVAVLTNRDGIDERPAIERAAAAGARAVVLVHWEDNAWTRWTPDGERMALPTIRVGARSGDDLLDRIARRTTKLRFGGTARSPYLYDVMQVAKQRIPRHVRHDVTASNSAVVRTTYADNGGTGWAAEQRFGWRPFQTSAWLQYTRYVPTGFERTEYVSAGDTTWQHLVHHRTTYDVDLPLALGMRDTPRSYKAGTRADETWQGAVVRPSIPAGTTTPTVRSGDVLRLRVPEFTDSQAGHWSRLLPPDGGGIGTSAESGDSAGATLYRDGARVAELADAWQDVEVPTGPADYRLDLKTRRVADDWRYGTATDTSWSFRSGGTTDAPVTLNLLQLDYEVQVAADNSLAASGKYGFLVTVRAQEGLPAPRGVRTRVETSYDDGRTWQRAQVRDRGHNAFQATAPRPSAVHGSTPVSVRVTATDAAGASVRQTVTRAFLLTR</sequence>